<gene>
    <name evidence="1" type="ORF">B857_01568</name>
</gene>
<reference evidence="1 2" key="1">
    <citation type="journal article" date="2012" name="J. Bacteriol.">
        <title>Draft Genome Sequence of Bacillus isronensis Strain B3W22, Isolated from the Upper Atmosphere.</title>
        <authorList>
            <person name="Shivaji S."/>
            <person name="Ara S."/>
            <person name="Singh S.K."/>
            <person name="Bandi S."/>
            <person name="Singh A."/>
            <person name="Pinnaka A.K."/>
        </authorList>
    </citation>
    <scope>NUCLEOTIDE SEQUENCE [LARGE SCALE GENOMIC DNA]</scope>
    <source>
        <strain evidence="1 2">B3W22</strain>
    </source>
</reference>
<protein>
    <submittedName>
        <fullName evidence="1">Uncharacterized protein</fullName>
    </submittedName>
</protein>
<keyword evidence="2" id="KW-1185">Reference proteome</keyword>
<dbReference type="Proteomes" id="UP000004738">
    <property type="component" value="Unassembled WGS sequence"/>
</dbReference>
<organism evidence="1 2">
    <name type="scientific">Solibacillus isronensis B3W22</name>
    <dbReference type="NCBI Taxonomy" id="1224748"/>
    <lineage>
        <taxon>Bacteria</taxon>
        <taxon>Bacillati</taxon>
        <taxon>Bacillota</taxon>
        <taxon>Bacilli</taxon>
        <taxon>Bacillales</taxon>
        <taxon>Caryophanaceae</taxon>
        <taxon>Solibacillus</taxon>
    </lineage>
</organism>
<sequence length="30" mass="3398">MIVINKLMSLVVTISAKTKITHSTRLEWIA</sequence>
<proteinExistence type="predicted"/>
<dbReference type="EMBL" id="AMCK01000006">
    <property type="protein sequence ID" value="EKB45617.1"/>
    <property type="molecule type" value="Genomic_DNA"/>
</dbReference>
<dbReference type="AlphaFoldDB" id="K1L0D2"/>
<evidence type="ECO:0000313" key="2">
    <source>
        <dbReference type="Proteomes" id="UP000004738"/>
    </source>
</evidence>
<evidence type="ECO:0000313" key="1">
    <source>
        <dbReference type="EMBL" id="EKB45617.1"/>
    </source>
</evidence>
<comment type="caution">
    <text evidence="1">The sequence shown here is derived from an EMBL/GenBank/DDBJ whole genome shotgun (WGS) entry which is preliminary data.</text>
</comment>
<accession>K1L0D2</accession>
<name>K1L0D2_9BACL</name>